<evidence type="ECO:0000313" key="4">
    <source>
        <dbReference type="Proteomes" id="UP000179179"/>
    </source>
</evidence>
<dbReference type="SUPFAM" id="SSF63829">
    <property type="entry name" value="Calcium-dependent phosphotriesterase"/>
    <property type="match status" value="1"/>
</dbReference>
<evidence type="ECO:0000259" key="1">
    <source>
        <dbReference type="Pfam" id="PF04909"/>
    </source>
</evidence>
<feature type="domain" description="Amidohydrolase-related" evidence="1">
    <location>
        <begin position="19"/>
        <end position="265"/>
    </location>
</feature>
<sequence>MTVASQNNAVAELFPHGCWDAHHHIFDPAQFAYAPDRHLTPPPATIEQFINFKKSLGITNSVLTHGLSYGANVESLKSFVKLLGQSSTKGIGVIDPETVTREELQEMHNAGIRGIRVNVYKYKAMHDAELQKVALREHAHMIGKHCPGWTMAFTQTHPEFWKDLRSVIEQEITPAGIRLITDHFALLKGPSMLPPECEGDVTRQVGFEDIMDLVRNGHLYVKLSAPYRVSNEAPFYDDLKPLVRAYIDANPKQVLWGSDWPHTPRMKVRTSDSRGEAKANDRWLEFIPLLVSAPLLSRESCPGSIRPMLGAPRMAARIASIDYGLRGETGVFNLDVEFLPQEQLRVYSSPNKRDTYNMDVYLNSLPPLLNNSLAKWAYVSLAAFANLPGQFNRTAFEAPWATSEISDEGLSTALSYLNTTDFVAYDSRFFDIIGPNATVEHVQKLAYQVHEAPCYIKDTNQLFFVEWGPPGGDDGIHSWQYLLDVETNTLHNITTDPPTYNVHGCVYYNHSIHVVTDGYSDLQTGELAKIDPHSHEKTTLLNNYLVQPFAGFNDLEIDREGNFWLTDSRSGWGRQIVEFTPPTNPSVYFVEKSTFRTKVVYSTTGNTNGVAISPDGNTLFIPETGVSKYFPKRTDPYGMRQLSAFDVSKAGSVLSNQRFLTNPISYFYDGVRVSRHGLIFCGAGDGVDVLDPDTGNTLGTIRVGGGENGAVSVAFGEHELWIVGKGGVWHVKGIQEQLAREW</sequence>
<evidence type="ECO:0000313" key="3">
    <source>
        <dbReference type="EMBL" id="OGM44548.1"/>
    </source>
</evidence>
<dbReference type="GeneID" id="34450126"/>
<dbReference type="InterPro" id="IPR013658">
    <property type="entry name" value="SGL"/>
</dbReference>
<name>A0A1F7ZZP9_9EURO</name>
<accession>A0A1F7ZZP9</accession>
<dbReference type="AlphaFoldDB" id="A0A1F7ZZP9"/>
<organism evidence="3 4">
    <name type="scientific">Aspergillus bombycis</name>
    <dbReference type="NCBI Taxonomy" id="109264"/>
    <lineage>
        <taxon>Eukaryota</taxon>
        <taxon>Fungi</taxon>
        <taxon>Dikarya</taxon>
        <taxon>Ascomycota</taxon>
        <taxon>Pezizomycotina</taxon>
        <taxon>Eurotiomycetes</taxon>
        <taxon>Eurotiomycetidae</taxon>
        <taxon>Eurotiales</taxon>
        <taxon>Aspergillaceae</taxon>
        <taxon>Aspergillus</taxon>
    </lineage>
</organism>
<dbReference type="PANTHER" id="PTHR35563:SF2">
    <property type="entry name" value="BARREL METAL-DEPENDENT HYDROLASE, PUTATIVE (AFU_ORTHOLOGUE AFUA_1G16240)-RELATED"/>
    <property type="match status" value="1"/>
</dbReference>
<proteinExistence type="predicted"/>
<gene>
    <name evidence="3" type="ORF">ABOM_006736</name>
</gene>
<dbReference type="Gene3D" id="2.120.10.30">
    <property type="entry name" value="TolB, C-terminal domain"/>
    <property type="match status" value="1"/>
</dbReference>
<protein>
    <recommendedName>
        <fullName evidence="5">SMP-30/Gluconolactonase/LRE-like region domain-containing protein</fullName>
    </recommendedName>
</protein>
<feature type="domain" description="SMP-30/Gluconolactonase/LRE-like region" evidence="2">
    <location>
        <begin position="451"/>
        <end position="719"/>
    </location>
</feature>
<dbReference type="SUPFAM" id="SSF51556">
    <property type="entry name" value="Metallo-dependent hydrolases"/>
    <property type="match status" value="1"/>
</dbReference>
<dbReference type="RefSeq" id="XP_022388265.1">
    <property type="nucleotide sequence ID" value="XM_022533865.1"/>
</dbReference>
<keyword evidence="4" id="KW-1185">Reference proteome</keyword>
<dbReference type="InterPro" id="IPR006680">
    <property type="entry name" value="Amidohydro-rel"/>
</dbReference>
<dbReference type="InterPro" id="IPR032466">
    <property type="entry name" value="Metal_Hydrolase"/>
</dbReference>
<dbReference type="InterPro" id="IPR052358">
    <property type="entry name" value="Aro_Compnd_Degr_Hydrolases"/>
</dbReference>
<dbReference type="Pfam" id="PF08450">
    <property type="entry name" value="SGL"/>
    <property type="match status" value="1"/>
</dbReference>
<dbReference type="Proteomes" id="UP000179179">
    <property type="component" value="Unassembled WGS sequence"/>
</dbReference>
<dbReference type="Gene3D" id="3.20.20.140">
    <property type="entry name" value="Metal-dependent hydrolases"/>
    <property type="match status" value="1"/>
</dbReference>
<comment type="caution">
    <text evidence="3">The sequence shown here is derived from an EMBL/GenBank/DDBJ whole genome shotgun (WGS) entry which is preliminary data.</text>
</comment>
<dbReference type="EMBL" id="LYCR01000054">
    <property type="protein sequence ID" value="OGM44548.1"/>
    <property type="molecule type" value="Genomic_DNA"/>
</dbReference>
<evidence type="ECO:0008006" key="5">
    <source>
        <dbReference type="Google" id="ProtNLM"/>
    </source>
</evidence>
<dbReference type="OrthoDB" id="423498at2759"/>
<evidence type="ECO:0000259" key="2">
    <source>
        <dbReference type="Pfam" id="PF08450"/>
    </source>
</evidence>
<dbReference type="STRING" id="109264.A0A1F7ZZP9"/>
<dbReference type="GO" id="GO:0016787">
    <property type="term" value="F:hydrolase activity"/>
    <property type="evidence" value="ECO:0007669"/>
    <property type="project" value="InterPro"/>
</dbReference>
<dbReference type="PANTHER" id="PTHR35563">
    <property type="entry name" value="BARREL METAL-DEPENDENT HYDROLASE, PUTATIVE (AFU_ORTHOLOGUE AFUA_1G16240)-RELATED"/>
    <property type="match status" value="1"/>
</dbReference>
<dbReference type="InterPro" id="IPR011042">
    <property type="entry name" value="6-blade_b-propeller_TolB-like"/>
</dbReference>
<dbReference type="Pfam" id="PF04909">
    <property type="entry name" value="Amidohydro_2"/>
    <property type="match status" value="1"/>
</dbReference>
<reference evidence="3 4" key="1">
    <citation type="journal article" date="2016" name="Genome Biol. Evol.">
        <title>Draft genome sequence of an aflatoxigenic Aspergillus species, A. bombycis.</title>
        <authorList>
            <person name="Moore G.G."/>
            <person name="Mack B.M."/>
            <person name="Beltz S.B."/>
            <person name="Gilbert M.K."/>
        </authorList>
    </citation>
    <scope>NUCLEOTIDE SEQUENCE [LARGE SCALE GENOMIC DNA]</scope>
    <source>
        <strain evidence="4">NRRL 26010</strain>
    </source>
</reference>